<dbReference type="InterPro" id="IPR038694">
    <property type="entry name" value="DUF427_sf"/>
</dbReference>
<sequence length="271" mass="30435">MSKFFPSDLKELAKHLLTNGPRKTNSTSRRVRVLFNNSYIIDTTQALHVWEHDGFPQYYIPFSALQNCTPSVREDIKANGGGAGASILKIQVPGPKGFKEKTTDRAIRFSDDASLAGKLAGLVRLEFGSMDKWLEEDTPIYVHPKDPFRRIDVLPSTRPVEVKVGGKTVASSPNSVHLLETGLPTRFYLPLSAVDQSVLRPSDLLTKCPYKGDAEYYSVEVDGQLYRDLVWYYRVPTHESLGVAGLVCFYNEKVDIWLDGVQLERPKTHFG</sequence>
<evidence type="ECO:0000313" key="3">
    <source>
        <dbReference type="Proteomes" id="UP000800235"/>
    </source>
</evidence>
<proteinExistence type="predicted"/>
<keyword evidence="3" id="KW-1185">Reference proteome</keyword>
<feature type="domain" description="DUF427" evidence="1">
    <location>
        <begin position="31"/>
        <end position="122"/>
    </location>
</feature>
<dbReference type="PANTHER" id="PTHR34310">
    <property type="entry name" value="DUF427 DOMAIN PROTEIN (AFU_ORTHOLOGUE AFUA_3G02220)"/>
    <property type="match status" value="1"/>
</dbReference>
<dbReference type="InterPro" id="IPR007361">
    <property type="entry name" value="DUF427"/>
</dbReference>
<evidence type="ECO:0000313" key="2">
    <source>
        <dbReference type="EMBL" id="KAF2424498.1"/>
    </source>
</evidence>
<comment type="caution">
    <text evidence="2">The sequence shown here is derived from an EMBL/GenBank/DDBJ whole genome shotgun (WGS) entry which is preliminary data.</text>
</comment>
<gene>
    <name evidence="2" type="ORF">EJ08DRAFT_700713</name>
</gene>
<dbReference type="EMBL" id="MU007074">
    <property type="protein sequence ID" value="KAF2424498.1"/>
    <property type="molecule type" value="Genomic_DNA"/>
</dbReference>
<feature type="domain" description="DUF427" evidence="1">
    <location>
        <begin position="160"/>
        <end position="252"/>
    </location>
</feature>
<dbReference type="Proteomes" id="UP000800235">
    <property type="component" value="Unassembled WGS sequence"/>
</dbReference>
<accession>A0A9P4NKI4</accession>
<dbReference type="AlphaFoldDB" id="A0A9P4NKI4"/>
<evidence type="ECO:0000259" key="1">
    <source>
        <dbReference type="Pfam" id="PF04248"/>
    </source>
</evidence>
<name>A0A9P4NKI4_9PEZI</name>
<reference evidence="2" key="1">
    <citation type="journal article" date="2020" name="Stud. Mycol.">
        <title>101 Dothideomycetes genomes: a test case for predicting lifestyles and emergence of pathogens.</title>
        <authorList>
            <person name="Haridas S."/>
            <person name="Albert R."/>
            <person name="Binder M."/>
            <person name="Bloem J."/>
            <person name="Labutti K."/>
            <person name="Salamov A."/>
            <person name="Andreopoulos B."/>
            <person name="Baker S."/>
            <person name="Barry K."/>
            <person name="Bills G."/>
            <person name="Bluhm B."/>
            <person name="Cannon C."/>
            <person name="Castanera R."/>
            <person name="Culley D."/>
            <person name="Daum C."/>
            <person name="Ezra D."/>
            <person name="Gonzalez J."/>
            <person name="Henrissat B."/>
            <person name="Kuo A."/>
            <person name="Liang C."/>
            <person name="Lipzen A."/>
            <person name="Lutzoni F."/>
            <person name="Magnuson J."/>
            <person name="Mondo S."/>
            <person name="Nolan M."/>
            <person name="Ohm R."/>
            <person name="Pangilinan J."/>
            <person name="Park H.-J."/>
            <person name="Ramirez L."/>
            <person name="Alfaro M."/>
            <person name="Sun H."/>
            <person name="Tritt A."/>
            <person name="Yoshinaga Y."/>
            <person name="Zwiers L.-H."/>
            <person name="Turgeon B."/>
            <person name="Goodwin S."/>
            <person name="Spatafora J."/>
            <person name="Crous P."/>
            <person name="Grigoriev I."/>
        </authorList>
    </citation>
    <scope>NUCLEOTIDE SEQUENCE</scope>
    <source>
        <strain evidence="2">CBS 130266</strain>
    </source>
</reference>
<dbReference type="OrthoDB" id="18996at2759"/>
<organism evidence="2 3">
    <name type="scientific">Tothia fuscella</name>
    <dbReference type="NCBI Taxonomy" id="1048955"/>
    <lineage>
        <taxon>Eukaryota</taxon>
        <taxon>Fungi</taxon>
        <taxon>Dikarya</taxon>
        <taxon>Ascomycota</taxon>
        <taxon>Pezizomycotina</taxon>
        <taxon>Dothideomycetes</taxon>
        <taxon>Pleosporomycetidae</taxon>
        <taxon>Venturiales</taxon>
        <taxon>Cylindrosympodiaceae</taxon>
        <taxon>Tothia</taxon>
    </lineage>
</organism>
<dbReference type="Gene3D" id="2.170.150.40">
    <property type="entry name" value="Domain of unknown function (DUF427)"/>
    <property type="match status" value="2"/>
</dbReference>
<protein>
    <submittedName>
        <fullName evidence="2">DUF427-domain-containing protein</fullName>
    </submittedName>
</protein>
<dbReference type="Pfam" id="PF04248">
    <property type="entry name" value="NTP_transf_9"/>
    <property type="match status" value="2"/>
</dbReference>
<dbReference type="PANTHER" id="PTHR34310:SF9">
    <property type="entry name" value="BLR5716 PROTEIN"/>
    <property type="match status" value="1"/>
</dbReference>